<dbReference type="InterPro" id="IPR012338">
    <property type="entry name" value="Beta-lactam/transpept-like"/>
</dbReference>
<keyword evidence="3" id="KW-0121">Carboxypeptidase</keyword>
<dbReference type="Gene3D" id="3.40.710.10">
    <property type="entry name" value="DD-peptidase/beta-lactamase superfamily"/>
    <property type="match status" value="2"/>
</dbReference>
<name>A0A326RSB8_9BACT</name>
<reference evidence="3 4" key="1">
    <citation type="submission" date="2018-06" db="EMBL/GenBank/DDBJ databases">
        <title>Genomic Encyclopedia of Archaeal and Bacterial Type Strains, Phase II (KMG-II): from individual species to whole genera.</title>
        <authorList>
            <person name="Goeker M."/>
        </authorList>
    </citation>
    <scope>NUCLEOTIDE SEQUENCE [LARGE SCALE GENOMIC DNA]</scope>
    <source>
        <strain evidence="3 4">T4</strain>
    </source>
</reference>
<dbReference type="PANTHER" id="PTHR30023:SF0">
    <property type="entry name" value="PENICILLIN-SENSITIVE CARBOXYPEPTIDASE A"/>
    <property type="match status" value="1"/>
</dbReference>
<evidence type="ECO:0000256" key="1">
    <source>
        <dbReference type="ARBA" id="ARBA00006096"/>
    </source>
</evidence>
<dbReference type="Pfam" id="PF02113">
    <property type="entry name" value="Peptidase_S13"/>
    <property type="match status" value="2"/>
</dbReference>
<keyword evidence="2" id="KW-0378">Hydrolase</keyword>
<gene>
    <name evidence="3" type="ORF">CLV31_105134</name>
</gene>
<dbReference type="PRINTS" id="PR00922">
    <property type="entry name" value="DADACBPTASE3"/>
</dbReference>
<protein>
    <submittedName>
        <fullName evidence="3">D-alanyl-D-alanine carboxypeptidase/D-alanyl-D-alanine-endopeptidase (Penicillin-binding protein 4)</fullName>
    </submittedName>
</protein>
<comment type="caution">
    <text evidence="3">The sequence shown here is derived from an EMBL/GenBank/DDBJ whole genome shotgun (WGS) entry which is preliminary data.</text>
</comment>
<organism evidence="3 4">
    <name type="scientific">Algoriphagus aquaeductus</name>
    <dbReference type="NCBI Taxonomy" id="475299"/>
    <lineage>
        <taxon>Bacteria</taxon>
        <taxon>Pseudomonadati</taxon>
        <taxon>Bacteroidota</taxon>
        <taxon>Cytophagia</taxon>
        <taxon>Cytophagales</taxon>
        <taxon>Cyclobacteriaceae</taxon>
        <taxon>Algoriphagus</taxon>
    </lineage>
</organism>
<dbReference type="PANTHER" id="PTHR30023">
    <property type="entry name" value="D-ALANYL-D-ALANINE CARBOXYPEPTIDASE"/>
    <property type="match status" value="1"/>
</dbReference>
<sequence length="433" mass="50118">MPDMIQRGIFLFLLLSFHFRLFAQIKKENYLVLEKALGPESFFNGHLTGFMLYDLDSQHVEFEKNSQIRILPASTTKLFTLFASLVILQDSTQTLRYVSAGDTLKIWGAGDPTWKYKEFAQPDFQRIIGNHTIIQFSDANQVSPAFGYGWQWDDYYYDYSAERSSLPIYGNLIQVKKIGNRPDVSPAFFKNQVFTTSKPFKELERDFHSNRFYFNPSTFLGREQFIPFLNTPDVFVQLAEAETGKKWIYKPEPLPVDHKHWRGSLLSPILKEMMLESDNFLAEQLLFMVSDRLFQTLDTERAIEYMLKTYLFDLPDQPKWVDGSGLSRHNLFTPRSMVTLFEKLYRLLPEAELNEYLAIGGKTGTLKNSFQAAQPYIFAKTGSMSNNYSLVGLIKTKSGKNYAFAFMNTNFPYPASTVRKEVEKVMVMVRDGF</sequence>
<dbReference type="InterPro" id="IPR000667">
    <property type="entry name" value="Peptidase_S13"/>
</dbReference>
<dbReference type="GO" id="GO:0004185">
    <property type="term" value="F:serine-type carboxypeptidase activity"/>
    <property type="evidence" value="ECO:0007669"/>
    <property type="project" value="InterPro"/>
</dbReference>
<dbReference type="AlphaFoldDB" id="A0A326RSB8"/>
<accession>A0A326RSB8</accession>
<dbReference type="EMBL" id="QKTX01000005">
    <property type="protein sequence ID" value="PZV83908.1"/>
    <property type="molecule type" value="Genomic_DNA"/>
</dbReference>
<dbReference type="SUPFAM" id="SSF56601">
    <property type="entry name" value="beta-lactamase/transpeptidase-like"/>
    <property type="match status" value="1"/>
</dbReference>
<evidence type="ECO:0000313" key="4">
    <source>
        <dbReference type="Proteomes" id="UP000248917"/>
    </source>
</evidence>
<dbReference type="Proteomes" id="UP000248917">
    <property type="component" value="Unassembled WGS sequence"/>
</dbReference>
<comment type="similarity">
    <text evidence="1">Belongs to the peptidase S13 family.</text>
</comment>
<proteinExistence type="inferred from homology"/>
<keyword evidence="4" id="KW-1185">Reference proteome</keyword>
<dbReference type="GO" id="GO:0000270">
    <property type="term" value="P:peptidoglycan metabolic process"/>
    <property type="evidence" value="ECO:0007669"/>
    <property type="project" value="TreeGrafter"/>
</dbReference>
<keyword evidence="3" id="KW-0645">Protease</keyword>
<evidence type="ECO:0000313" key="3">
    <source>
        <dbReference type="EMBL" id="PZV83908.1"/>
    </source>
</evidence>
<dbReference type="GO" id="GO:0006508">
    <property type="term" value="P:proteolysis"/>
    <property type="evidence" value="ECO:0007669"/>
    <property type="project" value="InterPro"/>
</dbReference>
<evidence type="ECO:0000256" key="2">
    <source>
        <dbReference type="ARBA" id="ARBA00022801"/>
    </source>
</evidence>